<dbReference type="Pfam" id="PF20059">
    <property type="entry name" value="DUF6458"/>
    <property type="match status" value="1"/>
</dbReference>
<proteinExistence type="predicted"/>
<evidence type="ECO:0000256" key="1">
    <source>
        <dbReference type="SAM" id="Phobius"/>
    </source>
</evidence>
<gene>
    <name evidence="3" type="ORF">AVDCRST_MAG67-2763</name>
</gene>
<feature type="transmembrane region" description="Helical" evidence="1">
    <location>
        <begin position="34"/>
        <end position="51"/>
    </location>
</feature>
<evidence type="ECO:0000259" key="2">
    <source>
        <dbReference type="Pfam" id="PF20059"/>
    </source>
</evidence>
<reference evidence="3" key="1">
    <citation type="submission" date="2020-02" db="EMBL/GenBank/DDBJ databases">
        <authorList>
            <person name="Meier V. D."/>
        </authorList>
    </citation>
    <scope>NUCLEOTIDE SEQUENCE</scope>
    <source>
        <strain evidence="3">AVDCRST_MAG67</strain>
    </source>
</reference>
<dbReference type="InterPro" id="IPR045597">
    <property type="entry name" value="DUF6458"/>
</dbReference>
<dbReference type="EMBL" id="CADCVQ010000117">
    <property type="protein sequence ID" value="CAA9511693.1"/>
    <property type="molecule type" value="Genomic_DNA"/>
</dbReference>
<keyword evidence="1" id="KW-1133">Transmembrane helix</keyword>
<evidence type="ECO:0000313" key="3">
    <source>
        <dbReference type="EMBL" id="CAA9511693.1"/>
    </source>
</evidence>
<sequence length="78" mass="8282">MAADAGPPLVLMALGLVLWLAVTATVAGISIQTVGMILFVVGAIWLVVELIQARSVSRGPVVGERVVEEPVAYRDRRI</sequence>
<feature type="domain" description="DUF6458" evidence="2">
    <location>
        <begin position="10"/>
        <end position="52"/>
    </location>
</feature>
<protein>
    <recommendedName>
        <fullName evidence="2">DUF6458 domain-containing protein</fullName>
    </recommendedName>
</protein>
<dbReference type="AlphaFoldDB" id="A0A6J4T2Z3"/>
<organism evidence="3">
    <name type="scientific">uncultured Solirubrobacteraceae bacterium</name>
    <dbReference type="NCBI Taxonomy" id="1162706"/>
    <lineage>
        <taxon>Bacteria</taxon>
        <taxon>Bacillati</taxon>
        <taxon>Actinomycetota</taxon>
        <taxon>Thermoleophilia</taxon>
        <taxon>Solirubrobacterales</taxon>
        <taxon>Solirubrobacteraceae</taxon>
        <taxon>environmental samples</taxon>
    </lineage>
</organism>
<keyword evidence="1" id="KW-0472">Membrane</keyword>
<accession>A0A6J4T2Z3</accession>
<name>A0A6J4T2Z3_9ACTN</name>
<keyword evidence="1" id="KW-0812">Transmembrane</keyword>